<evidence type="ECO:0000256" key="7">
    <source>
        <dbReference type="ARBA" id="ARBA00022786"/>
    </source>
</evidence>
<reference evidence="13 14" key="1">
    <citation type="submission" date="2024-02" db="EMBL/GenBank/DDBJ databases">
        <authorList>
            <person name="Daric V."/>
            <person name="Darras S."/>
        </authorList>
    </citation>
    <scope>NUCLEOTIDE SEQUENCE [LARGE SCALE GENOMIC DNA]</scope>
</reference>
<dbReference type="SMART" id="SM00647">
    <property type="entry name" value="IBR"/>
    <property type="match status" value="2"/>
</dbReference>
<evidence type="ECO:0000256" key="4">
    <source>
        <dbReference type="ARBA" id="ARBA00022723"/>
    </source>
</evidence>
<dbReference type="InterPro" id="IPR047556">
    <property type="entry name" value="Rcat_RBR_TRIAD1"/>
</dbReference>
<dbReference type="PROSITE" id="PS50089">
    <property type="entry name" value="ZF_RING_2"/>
    <property type="match status" value="2"/>
</dbReference>
<keyword evidence="8" id="KW-0862">Zinc</keyword>
<evidence type="ECO:0000313" key="13">
    <source>
        <dbReference type="EMBL" id="CAK8687789.1"/>
    </source>
</evidence>
<keyword evidence="3" id="KW-0808">Transferase</keyword>
<sequence>MSEEDSRSSEDETSEDEDINDYYNNNEDDFIDNSDVERGQDGEEIMTSDYYSSNEYIRKRMQELEYYDYQCLTGTEVEEKLAKDTETTAELLNISPPLAQLVLLANKWKITAINTRLKLSPVERGKLLVESGVIAVLPSHFKHRTEHKKLSLKSAVSCGVCFDVFPVSDVTSLSCKHMFCRQCWTQHIDFTVKEGMNAGIPCMENDCSVLCPIDFVEQFLKGDSARLYRDHLFRISVTTHYRCRFCPGVDCPVVLFAETPKPRRVTCKRCKMSCCFECGNEYHVPTDCETIKKWLVKCADDSETANYISANTKDCPACHICIEKNGGCNHIQCSKCKHNFCWMCLGDWKAHGNSYYECSKYKENPTMTNSSQQTQAREALKKYLFYFHRWENHSQSLRLESNARLKIQSQIEEKMNRSEGTWIDWQYLLRAGELLAKCRNTLHYTYPLAYYAGGGSEKALFEYQQAQLEVEIEGLAWKLEHAGEYQRGEVENQMDVCEKRTQTLLARFVAN</sequence>
<dbReference type="SMART" id="SM00184">
    <property type="entry name" value="RING"/>
    <property type="match status" value="2"/>
</dbReference>
<dbReference type="InterPro" id="IPR031127">
    <property type="entry name" value="E3_UB_ligase_RBR"/>
</dbReference>
<feature type="compositionally biased region" description="Acidic residues" evidence="10">
    <location>
        <begin position="11"/>
        <end position="34"/>
    </location>
</feature>
<evidence type="ECO:0000256" key="9">
    <source>
        <dbReference type="PROSITE-ProRule" id="PRU00175"/>
    </source>
</evidence>
<dbReference type="Pfam" id="PF22191">
    <property type="entry name" value="IBR_1"/>
    <property type="match status" value="1"/>
</dbReference>
<gene>
    <name evidence="13" type="ORF">CVLEPA_LOCUS19850</name>
</gene>
<protein>
    <recommendedName>
        <fullName evidence="2">RBR-type E3 ubiquitin transferase</fullName>
        <ecNumber evidence="2">2.3.2.31</ecNumber>
    </recommendedName>
</protein>
<evidence type="ECO:0000259" key="11">
    <source>
        <dbReference type="PROSITE" id="PS50089"/>
    </source>
</evidence>
<name>A0ABP0G7I3_CLALP</name>
<dbReference type="PROSITE" id="PS00518">
    <property type="entry name" value="ZF_RING_1"/>
    <property type="match status" value="1"/>
</dbReference>
<dbReference type="InterPro" id="IPR044066">
    <property type="entry name" value="TRIAD_supradom"/>
</dbReference>
<dbReference type="InterPro" id="IPR047555">
    <property type="entry name" value="BRcat_RBR_TRIAD1"/>
</dbReference>
<keyword evidence="14" id="KW-1185">Reference proteome</keyword>
<dbReference type="CDD" id="cd20344">
    <property type="entry name" value="BRcat_RBR_TRIAD1"/>
    <property type="match status" value="1"/>
</dbReference>
<dbReference type="EC" id="2.3.2.31" evidence="2"/>
<feature type="domain" description="RING-type" evidence="12">
    <location>
        <begin position="154"/>
        <end position="362"/>
    </location>
</feature>
<comment type="catalytic activity">
    <reaction evidence="1">
        <text>[E2 ubiquitin-conjugating enzyme]-S-ubiquitinyl-L-cysteine + [acceptor protein]-L-lysine = [E2 ubiquitin-conjugating enzyme]-L-cysteine + [acceptor protein]-N(6)-ubiquitinyl-L-lysine.</text>
        <dbReference type="EC" id="2.3.2.31"/>
    </reaction>
</comment>
<dbReference type="Pfam" id="PF19422">
    <property type="entry name" value="Ariadne"/>
    <property type="match status" value="1"/>
</dbReference>
<feature type="domain" description="RING-type" evidence="11">
    <location>
        <begin position="318"/>
        <end position="358"/>
    </location>
</feature>
<evidence type="ECO:0000256" key="10">
    <source>
        <dbReference type="SAM" id="MobiDB-lite"/>
    </source>
</evidence>
<feature type="region of interest" description="Disordered" evidence="10">
    <location>
        <begin position="1"/>
        <end position="42"/>
    </location>
</feature>
<evidence type="ECO:0000256" key="3">
    <source>
        <dbReference type="ARBA" id="ARBA00022679"/>
    </source>
</evidence>
<dbReference type="InterPro" id="IPR045840">
    <property type="entry name" value="Ariadne"/>
</dbReference>
<keyword evidence="4" id="KW-0479">Metal-binding</keyword>
<dbReference type="Gene3D" id="3.30.40.10">
    <property type="entry name" value="Zinc/RING finger domain, C3HC4 (zinc finger)"/>
    <property type="match status" value="1"/>
</dbReference>
<dbReference type="InterPro" id="IPR002867">
    <property type="entry name" value="IBR_dom"/>
</dbReference>
<evidence type="ECO:0000313" key="14">
    <source>
        <dbReference type="Proteomes" id="UP001642483"/>
    </source>
</evidence>
<feature type="domain" description="RING-type" evidence="11">
    <location>
        <begin position="158"/>
        <end position="214"/>
    </location>
</feature>
<dbReference type="Proteomes" id="UP001642483">
    <property type="component" value="Unassembled WGS sequence"/>
</dbReference>
<dbReference type="PROSITE" id="PS51873">
    <property type="entry name" value="TRIAD"/>
    <property type="match status" value="1"/>
</dbReference>
<evidence type="ECO:0000256" key="6">
    <source>
        <dbReference type="ARBA" id="ARBA00022771"/>
    </source>
</evidence>
<feature type="compositionally biased region" description="Basic and acidic residues" evidence="10">
    <location>
        <begin position="1"/>
        <end position="10"/>
    </location>
</feature>
<dbReference type="CDD" id="cd20360">
    <property type="entry name" value="Rcat_RBR_TRIAD1"/>
    <property type="match status" value="1"/>
</dbReference>
<dbReference type="PANTHER" id="PTHR11685">
    <property type="entry name" value="RBR FAMILY RING FINGER AND IBR DOMAIN-CONTAINING"/>
    <property type="match status" value="1"/>
</dbReference>
<dbReference type="Gene3D" id="1.20.120.1750">
    <property type="match status" value="1"/>
</dbReference>
<dbReference type="CDD" id="cd16773">
    <property type="entry name" value="RING-HC_RBR_TRIAD1"/>
    <property type="match status" value="1"/>
</dbReference>
<dbReference type="InterPro" id="IPR001841">
    <property type="entry name" value="Znf_RING"/>
</dbReference>
<dbReference type="SUPFAM" id="SSF57850">
    <property type="entry name" value="RING/U-box"/>
    <property type="match status" value="3"/>
</dbReference>
<evidence type="ECO:0000256" key="2">
    <source>
        <dbReference type="ARBA" id="ARBA00012251"/>
    </source>
</evidence>
<evidence type="ECO:0000256" key="5">
    <source>
        <dbReference type="ARBA" id="ARBA00022737"/>
    </source>
</evidence>
<keyword evidence="6 9" id="KW-0863">Zinc-finger</keyword>
<dbReference type="InterPro" id="IPR013083">
    <property type="entry name" value="Znf_RING/FYVE/PHD"/>
</dbReference>
<organism evidence="13 14">
    <name type="scientific">Clavelina lepadiformis</name>
    <name type="common">Light-bulb sea squirt</name>
    <name type="synonym">Ascidia lepadiformis</name>
    <dbReference type="NCBI Taxonomy" id="159417"/>
    <lineage>
        <taxon>Eukaryota</taxon>
        <taxon>Metazoa</taxon>
        <taxon>Chordata</taxon>
        <taxon>Tunicata</taxon>
        <taxon>Ascidiacea</taxon>
        <taxon>Aplousobranchia</taxon>
        <taxon>Clavelinidae</taxon>
        <taxon>Clavelina</taxon>
    </lineage>
</organism>
<comment type="caution">
    <text evidence="13">The sequence shown here is derived from an EMBL/GenBank/DDBJ whole genome shotgun (WGS) entry which is preliminary data.</text>
</comment>
<evidence type="ECO:0000256" key="1">
    <source>
        <dbReference type="ARBA" id="ARBA00001798"/>
    </source>
</evidence>
<dbReference type="InterPro" id="IPR017907">
    <property type="entry name" value="Znf_RING_CS"/>
</dbReference>
<proteinExistence type="predicted"/>
<evidence type="ECO:0000256" key="8">
    <source>
        <dbReference type="ARBA" id="ARBA00022833"/>
    </source>
</evidence>
<dbReference type="Pfam" id="PF01485">
    <property type="entry name" value="IBR"/>
    <property type="match status" value="1"/>
</dbReference>
<evidence type="ECO:0000259" key="12">
    <source>
        <dbReference type="PROSITE" id="PS51873"/>
    </source>
</evidence>
<keyword evidence="7" id="KW-0833">Ubl conjugation pathway</keyword>
<accession>A0ABP0G7I3</accession>
<keyword evidence="5" id="KW-0677">Repeat</keyword>
<dbReference type="EMBL" id="CAWYQH010000106">
    <property type="protein sequence ID" value="CAK8687789.1"/>
    <property type="molecule type" value="Genomic_DNA"/>
</dbReference>